<evidence type="ECO:0000256" key="3">
    <source>
        <dbReference type="ARBA" id="ARBA00023163"/>
    </source>
</evidence>
<proteinExistence type="predicted"/>
<keyword evidence="7" id="KW-1185">Reference proteome</keyword>
<dbReference type="InterPro" id="IPR014757">
    <property type="entry name" value="Tscrpt_reg_IclR_C"/>
</dbReference>
<dbReference type="GO" id="GO:0003700">
    <property type="term" value="F:DNA-binding transcription factor activity"/>
    <property type="evidence" value="ECO:0007669"/>
    <property type="project" value="TreeGrafter"/>
</dbReference>
<accession>A0AAW5HU12</accession>
<organism evidence="6 7">
    <name type="scientific">Corynebacterium lipophilum</name>
    <dbReference type="NCBI Taxonomy" id="2804918"/>
    <lineage>
        <taxon>Bacteria</taxon>
        <taxon>Bacillati</taxon>
        <taxon>Actinomycetota</taxon>
        <taxon>Actinomycetes</taxon>
        <taxon>Mycobacteriales</taxon>
        <taxon>Corynebacteriaceae</taxon>
        <taxon>Corynebacterium</taxon>
    </lineage>
</organism>
<protein>
    <submittedName>
        <fullName evidence="6">IclR family transcriptional regulator</fullName>
    </submittedName>
</protein>
<dbReference type="InterPro" id="IPR050707">
    <property type="entry name" value="HTH_MetabolicPath_Reg"/>
</dbReference>
<evidence type="ECO:0000313" key="6">
    <source>
        <dbReference type="EMBL" id="MCO6394824.1"/>
    </source>
</evidence>
<comment type="caution">
    <text evidence="6">The sequence shown here is derived from an EMBL/GenBank/DDBJ whole genome shotgun (WGS) entry which is preliminary data.</text>
</comment>
<dbReference type="Pfam" id="PF09339">
    <property type="entry name" value="HTH_IclR"/>
    <property type="match status" value="1"/>
</dbReference>
<dbReference type="SMART" id="SM00346">
    <property type="entry name" value="HTH_ICLR"/>
    <property type="match status" value="1"/>
</dbReference>
<sequence length="230" mass="24256">MRQYSEDSGIKVLDRSISIVRAVAGGDKTLAELSEATGLPRATTHRIATALEVHNVLARTEDGQWTIGRALSHFSGHSSPRLLSAAAPIMRNLVEVTGESVQLYKLSGDTRTCIAAEKPESGLTYTVPVGSQLSLTAGSAARVFAAHSLIDASPFPSQDLEAIRETGLAESIAEREVGLASLSAPITNPDGSVIAVLSVSGPAERLTPTPIEKWGPELHEAAQELTEALR</sequence>
<dbReference type="Gene3D" id="3.30.450.40">
    <property type="match status" value="2"/>
</dbReference>
<dbReference type="PANTHER" id="PTHR30136:SF39">
    <property type="entry name" value="TRANSCRIPTIONAL REGULATORY PROTEIN"/>
    <property type="match status" value="1"/>
</dbReference>
<dbReference type="InterPro" id="IPR029016">
    <property type="entry name" value="GAF-like_dom_sf"/>
</dbReference>
<evidence type="ECO:0000313" key="7">
    <source>
        <dbReference type="Proteomes" id="UP001205920"/>
    </source>
</evidence>
<dbReference type="PROSITE" id="PS51078">
    <property type="entry name" value="ICLR_ED"/>
    <property type="match status" value="1"/>
</dbReference>
<gene>
    <name evidence="6" type="ORF">JMN37_07535</name>
</gene>
<dbReference type="SUPFAM" id="SSF46785">
    <property type="entry name" value="Winged helix' DNA-binding domain"/>
    <property type="match status" value="1"/>
</dbReference>
<dbReference type="InterPro" id="IPR036390">
    <property type="entry name" value="WH_DNA-bd_sf"/>
</dbReference>
<dbReference type="RefSeq" id="WP_176754842.1">
    <property type="nucleotide sequence ID" value="NZ_JAEUWV010000010.1"/>
</dbReference>
<dbReference type="PROSITE" id="PS51077">
    <property type="entry name" value="HTH_ICLR"/>
    <property type="match status" value="1"/>
</dbReference>
<keyword evidence="1" id="KW-0805">Transcription regulation</keyword>
<dbReference type="Proteomes" id="UP001205920">
    <property type="component" value="Unassembled WGS sequence"/>
</dbReference>
<dbReference type="InterPro" id="IPR036388">
    <property type="entry name" value="WH-like_DNA-bd_sf"/>
</dbReference>
<dbReference type="PANTHER" id="PTHR30136">
    <property type="entry name" value="HELIX-TURN-HELIX TRANSCRIPTIONAL REGULATOR, ICLR FAMILY"/>
    <property type="match status" value="1"/>
</dbReference>
<dbReference type="EMBL" id="JAEUWV010000010">
    <property type="protein sequence ID" value="MCO6394824.1"/>
    <property type="molecule type" value="Genomic_DNA"/>
</dbReference>
<name>A0AAW5HU12_9CORY</name>
<dbReference type="GO" id="GO:0045892">
    <property type="term" value="P:negative regulation of DNA-templated transcription"/>
    <property type="evidence" value="ECO:0007669"/>
    <property type="project" value="TreeGrafter"/>
</dbReference>
<evidence type="ECO:0000256" key="2">
    <source>
        <dbReference type="ARBA" id="ARBA00023125"/>
    </source>
</evidence>
<dbReference type="SUPFAM" id="SSF55781">
    <property type="entry name" value="GAF domain-like"/>
    <property type="match status" value="1"/>
</dbReference>
<dbReference type="AlphaFoldDB" id="A0AAW5HU12"/>
<dbReference type="InterPro" id="IPR005471">
    <property type="entry name" value="Tscrpt_reg_IclR_N"/>
</dbReference>
<evidence type="ECO:0000259" key="4">
    <source>
        <dbReference type="PROSITE" id="PS51077"/>
    </source>
</evidence>
<dbReference type="Gene3D" id="1.10.10.10">
    <property type="entry name" value="Winged helix-like DNA-binding domain superfamily/Winged helix DNA-binding domain"/>
    <property type="match status" value="1"/>
</dbReference>
<feature type="domain" description="HTH iclR-type" evidence="4">
    <location>
        <begin position="10"/>
        <end position="69"/>
    </location>
</feature>
<keyword evidence="2" id="KW-0238">DNA-binding</keyword>
<reference evidence="6 7" key="1">
    <citation type="submission" date="2021-01" db="EMBL/GenBank/DDBJ databases">
        <title>Identification and Characterization of Corynebacterium sp.</title>
        <authorList>
            <person name="Luo Q."/>
            <person name="Qu P."/>
            <person name="Chen Q."/>
        </authorList>
    </citation>
    <scope>NUCLEOTIDE SEQUENCE [LARGE SCALE GENOMIC DNA]</scope>
    <source>
        <strain evidence="6 7">MC-18</strain>
    </source>
</reference>
<keyword evidence="3" id="KW-0804">Transcription</keyword>
<dbReference type="Pfam" id="PF01614">
    <property type="entry name" value="IclR_C"/>
    <property type="match status" value="1"/>
</dbReference>
<evidence type="ECO:0000256" key="1">
    <source>
        <dbReference type="ARBA" id="ARBA00023015"/>
    </source>
</evidence>
<evidence type="ECO:0000259" key="5">
    <source>
        <dbReference type="PROSITE" id="PS51078"/>
    </source>
</evidence>
<dbReference type="GO" id="GO:0003677">
    <property type="term" value="F:DNA binding"/>
    <property type="evidence" value="ECO:0007669"/>
    <property type="project" value="UniProtKB-KW"/>
</dbReference>
<feature type="domain" description="IclR-ED" evidence="5">
    <location>
        <begin position="70"/>
        <end position="230"/>
    </location>
</feature>